<evidence type="ECO:0000313" key="11">
    <source>
        <dbReference type="Proteomes" id="UP000799776"/>
    </source>
</evidence>
<feature type="transmembrane region" description="Helical" evidence="7">
    <location>
        <begin position="401"/>
        <end position="421"/>
    </location>
</feature>
<feature type="region of interest" description="Disordered" evidence="6">
    <location>
        <begin position="48"/>
        <end position="103"/>
    </location>
</feature>
<dbReference type="NCBIfam" id="TIGR01297">
    <property type="entry name" value="CDF"/>
    <property type="match status" value="1"/>
</dbReference>
<keyword evidence="3 7" id="KW-0812">Transmembrane</keyword>
<dbReference type="Proteomes" id="UP000799776">
    <property type="component" value="Unassembled WGS sequence"/>
</dbReference>
<feature type="domain" description="Cation efflux protein cytoplasmic" evidence="9">
    <location>
        <begin position="479"/>
        <end position="538"/>
    </location>
</feature>
<comment type="caution">
    <text evidence="10">The sequence shown here is derived from an EMBL/GenBank/DDBJ whole genome shotgun (WGS) entry which is preliminary data.</text>
</comment>
<feature type="transmembrane region" description="Helical" evidence="7">
    <location>
        <begin position="292"/>
        <end position="313"/>
    </location>
</feature>
<gene>
    <name evidence="10" type="ORF">K490DRAFT_41198</name>
</gene>
<dbReference type="InterPro" id="IPR050291">
    <property type="entry name" value="CDF_Transporter"/>
</dbReference>
<name>A0A9P4HXC6_9PEZI</name>
<comment type="subcellular location">
    <subcellularLocation>
        <location evidence="1">Membrane</location>
        <topology evidence="1">Multi-pass membrane protein</topology>
    </subcellularLocation>
</comment>
<evidence type="ECO:0000256" key="6">
    <source>
        <dbReference type="SAM" id="MobiDB-lite"/>
    </source>
</evidence>
<feature type="region of interest" description="Disordered" evidence="6">
    <location>
        <begin position="199"/>
        <end position="253"/>
    </location>
</feature>
<keyword evidence="4 7" id="KW-1133">Transmembrane helix</keyword>
<dbReference type="SUPFAM" id="SSF161111">
    <property type="entry name" value="Cation efflux protein transmembrane domain-like"/>
    <property type="match status" value="1"/>
</dbReference>
<evidence type="ECO:0008006" key="12">
    <source>
        <dbReference type="Google" id="ProtNLM"/>
    </source>
</evidence>
<keyword evidence="5 7" id="KW-0472">Membrane</keyword>
<dbReference type="FunFam" id="1.20.1510.10:FF:000005">
    <property type="entry name" value="Putative Cation diffusion facilitator 1"/>
    <property type="match status" value="1"/>
</dbReference>
<dbReference type="GO" id="GO:0098771">
    <property type="term" value="P:inorganic ion homeostasis"/>
    <property type="evidence" value="ECO:0007669"/>
    <property type="project" value="UniProtKB-ARBA"/>
</dbReference>
<evidence type="ECO:0000256" key="1">
    <source>
        <dbReference type="ARBA" id="ARBA00004141"/>
    </source>
</evidence>
<dbReference type="GO" id="GO:0030003">
    <property type="term" value="P:intracellular monoatomic cation homeostasis"/>
    <property type="evidence" value="ECO:0007669"/>
    <property type="project" value="UniProtKB-ARBA"/>
</dbReference>
<evidence type="ECO:0000259" key="9">
    <source>
        <dbReference type="Pfam" id="PF16916"/>
    </source>
</evidence>
<dbReference type="PANTHER" id="PTHR43840:SF4">
    <property type="entry name" value="CDF DIVALENT METAL CATION TRANSPORTER (EUROFUNG)"/>
    <property type="match status" value="1"/>
</dbReference>
<dbReference type="InterPro" id="IPR002524">
    <property type="entry name" value="Cation_efflux"/>
</dbReference>
<dbReference type="GO" id="GO:0016020">
    <property type="term" value="C:membrane"/>
    <property type="evidence" value="ECO:0007669"/>
    <property type="project" value="UniProtKB-SubCell"/>
</dbReference>
<dbReference type="GO" id="GO:0008324">
    <property type="term" value="F:monoatomic cation transmembrane transporter activity"/>
    <property type="evidence" value="ECO:0007669"/>
    <property type="project" value="InterPro"/>
</dbReference>
<feature type="domain" description="Cation efflux protein transmembrane" evidence="8">
    <location>
        <begin position="267"/>
        <end position="457"/>
    </location>
</feature>
<dbReference type="InterPro" id="IPR058533">
    <property type="entry name" value="Cation_efflux_TM"/>
</dbReference>
<feature type="transmembrane region" description="Helical" evidence="7">
    <location>
        <begin position="334"/>
        <end position="352"/>
    </location>
</feature>
<dbReference type="OrthoDB" id="78296at2759"/>
<dbReference type="InterPro" id="IPR027469">
    <property type="entry name" value="Cation_efflux_TMD_sf"/>
</dbReference>
<dbReference type="InterPro" id="IPR027470">
    <property type="entry name" value="Cation_efflux_CTD"/>
</dbReference>
<dbReference type="Gene3D" id="3.30.70.1350">
    <property type="entry name" value="Cation efflux protein, cytoplasmic domain"/>
    <property type="match status" value="1"/>
</dbReference>
<protein>
    <recommendedName>
        <fullName evidence="12">Cation efflux protein cytoplasmic domain-containing protein</fullName>
    </recommendedName>
</protein>
<feature type="transmembrane region" description="Helical" evidence="7">
    <location>
        <begin position="261"/>
        <end position="286"/>
    </location>
</feature>
<dbReference type="SUPFAM" id="SSF160240">
    <property type="entry name" value="Cation efflux protein cytoplasmic domain-like"/>
    <property type="match status" value="1"/>
</dbReference>
<organism evidence="10 11">
    <name type="scientific">Saccharata proteae CBS 121410</name>
    <dbReference type="NCBI Taxonomy" id="1314787"/>
    <lineage>
        <taxon>Eukaryota</taxon>
        <taxon>Fungi</taxon>
        <taxon>Dikarya</taxon>
        <taxon>Ascomycota</taxon>
        <taxon>Pezizomycotina</taxon>
        <taxon>Dothideomycetes</taxon>
        <taxon>Dothideomycetes incertae sedis</taxon>
        <taxon>Botryosphaeriales</taxon>
        <taxon>Saccharataceae</taxon>
        <taxon>Saccharata</taxon>
    </lineage>
</organism>
<keyword evidence="2" id="KW-0813">Transport</keyword>
<evidence type="ECO:0000259" key="8">
    <source>
        <dbReference type="Pfam" id="PF01545"/>
    </source>
</evidence>
<dbReference type="Pfam" id="PF01545">
    <property type="entry name" value="Cation_efflux"/>
    <property type="match status" value="1"/>
</dbReference>
<dbReference type="Pfam" id="PF16916">
    <property type="entry name" value="ZT_dimer"/>
    <property type="match status" value="1"/>
</dbReference>
<evidence type="ECO:0000256" key="3">
    <source>
        <dbReference type="ARBA" id="ARBA00022692"/>
    </source>
</evidence>
<dbReference type="InterPro" id="IPR036837">
    <property type="entry name" value="Cation_efflux_CTD_sf"/>
</dbReference>
<feature type="transmembrane region" description="Helical" evidence="7">
    <location>
        <begin position="364"/>
        <end position="389"/>
    </location>
</feature>
<evidence type="ECO:0000256" key="7">
    <source>
        <dbReference type="SAM" id="Phobius"/>
    </source>
</evidence>
<proteinExistence type="predicted"/>
<evidence type="ECO:0000256" key="2">
    <source>
        <dbReference type="ARBA" id="ARBA00022448"/>
    </source>
</evidence>
<dbReference type="PANTHER" id="PTHR43840">
    <property type="entry name" value="MITOCHONDRIAL METAL TRANSPORTER 1-RELATED"/>
    <property type="match status" value="1"/>
</dbReference>
<dbReference type="EMBL" id="ML978719">
    <property type="protein sequence ID" value="KAF2087593.1"/>
    <property type="molecule type" value="Genomic_DNA"/>
</dbReference>
<accession>A0A9P4HXC6</accession>
<dbReference type="AlphaFoldDB" id="A0A9P4HXC6"/>
<feature type="compositionally biased region" description="Polar residues" evidence="6">
    <location>
        <begin position="69"/>
        <end position="84"/>
    </location>
</feature>
<evidence type="ECO:0000313" key="10">
    <source>
        <dbReference type="EMBL" id="KAF2087593.1"/>
    </source>
</evidence>
<evidence type="ECO:0000256" key="5">
    <source>
        <dbReference type="ARBA" id="ARBA00023136"/>
    </source>
</evidence>
<reference evidence="10" key="1">
    <citation type="journal article" date="2020" name="Stud. Mycol.">
        <title>101 Dothideomycetes genomes: a test case for predicting lifestyles and emergence of pathogens.</title>
        <authorList>
            <person name="Haridas S."/>
            <person name="Albert R."/>
            <person name="Binder M."/>
            <person name="Bloem J."/>
            <person name="Labutti K."/>
            <person name="Salamov A."/>
            <person name="Andreopoulos B."/>
            <person name="Baker S."/>
            <person name="Barry K."/>
            <person name="Bills G."/>
            <person name="Bluhm B."/>
            <person name="Cannon C."/>
            <person name="Castanera R."/>
            <person name="Culley D."/>
            <person name="Daum C."/>
            <person name="Ezra D."/>
            <person name="Gonzalez J."/>
            <person name="Henrissat B."/>
            <person name="Kuo A."/>
            <person name="Liang C."/>
            <person name="Lipzen A."/>
            <person name="Lutzoni F."/>
            <person name="Magnuson J."/>
            <person name="Mondo S."/>
            <person name="Nolan M."/>
            <person name="Ohm R."/>
            <person name="Pangilinan J."/>
            <person name="Park H.-J."/>
            <person name="Ramirez L."/>
            <person name="Alfaro M."/>
            <person name="Sun H."/>
            <person name="Tritt A."/>
            <person name="Yoshinaga Y."/>
            <person name="Zwiers L.-H."/>
            <person name="Turgeon B."/>
            <person name="Goodwin S."/>
            <person name="Spatafora J."/>
            <person name="Crous P."/>
            <person name="Grigoriev I."/>
        </authorList>
    </citation>
    <scope>NUCLEOTIDE SEQUENCE</scope>
    <source>
        <strain evidence="10">CBS 121410</strain>
    </source>
</reference>
<dbReference type="Gene3D" id="1.20.1510.10">
    <property type="entry name" value="Cation efflux protein transmembrane domain"/>
    <property type="match status" value="1"/>
</dbReference>
<keyword evidence="11" id="KW-1185">Reference proteome</keyword>
<evidence type="ECO:0000256" key="4">
    <source>
        <dbReference type="ARBA" id="ARBA00022989"/>
    </source>
</evidence>
<sequence length="552" mass="62007">MVDPSSSASPPKTPFGRIASLKNFLPLSEESVLSTRGQNLPSVLQNAFSSSAGSRRRGSNDAGSDLEAASSTHTHEQWTSSVTGRDTPEHERRQSLGGASVLMTPQMRSQRLIGNSNPRYRWLQYWKTEEELKKMKKPIREYYERNNYLIQQYVYIDRLLDSSLPHNLIQEYNQPNVNIPDTISEESRTEPPSPYIGGMDENGNGNGHNGVAKVKRTPKNLYKVPDEESPLLGDQEEDETDTPNSMPLYEPEEETGSGHKIVAVAIYINLVANTLLLILKIIVTILTSSLSVVASLVDAALDFLSTAIVWVTTHLISRQDQYEYPVGRRKLEPIGVLVFSVIMVTSFFQVALEGFQRLNSGEHTIVQLTIPAIAIMASTVVIKFACWLWCRLINNSSVQALAQDAMTDVVFNIFSIIFPLIGYYAKVWWLDPLGGILLSFYVIINWSRTSTTHIRQLTGYAASKDERNVLLYLTMRFAKTIKQIQGLQAYHSGDKLNVEVDIVLDEHISLRDAHDLGESLQYVLESVPSVDRAFVHLDYASWNLPTHMSQED</sequence>
<dbReference type="FunFam" id="3.30.70.1350:FF:000004">
    <property type="entry name" value="Cation diffusion facilitator 10"/>
    <property type="match status" value="1"/>
</dbReference>